<dbReference type="STRING" id="60175.A0A1V6Z772"/>
<dbReference type="OMA" id="NTWAWVR"/>
<name>A0A1V6Z772_PENNA</name>
<proteinExistence type="predicted"/>
<evidence type="ECO:0000313" key="2">
    <source>
        <dbReference type="EMBL" id="OQE95507.1"/>
    </source>
</evidence>
<dbReference type="PANTHER" id="PTHR37540">
    <property type="entry name" value="TRANSCRIPTION FACTOR (ACR-2), PUTATIVE-RELATED-RELATED"/>
    <property type="match status" value="1"/>
</dbReference>
<dbReference type="OrthoDB" id="4158087at2759"/>
<feature type="compositionally biased region" description="Polar residues" evidence="1">
    <location>
        <begin position="22"/>
        <end position="34"/>
    </location>
</feature>
<dbReference type="PANTHER" id="PTHR37540:SF10">
    <property type="entry name" value="SIGMA-70 REGION 2 FAMILY PROTEIN"/>
    <property type="match status" value="1"/>
</dbReference>
<gene>
    <name evidence="2" type="ORF">PENNAL_c0002G05704</name>
</gene>
<comment type="caution">
    <text evidence="2">The sequence shown here is derived from an EMBL/GenBank/DDBJ whole genome shotgun (WGS) entry which is preliminary data.</text>
</comment>
<dbReference type="EMBL" id="MOOB01000002">
    <property type="protein sequence ID" value="OQE95507.1"/>
    <property type="molecule type" value="Genomic_DNA"/>
</dbReference>
<protein>
    <submittedName>
        <fullName evidence="2">Uncharacterized protein</fullName>
    </submittedName>
</protein>
<accession>A0A1V6Z772</accession>
<keyword evidence="3" id="KW-1185">Reference proteome</keyword>
<dbReference type="Proteomes" id="UP000191691">
    <property type="component" value="Unassembled WGS sequence"/>
</dbReference>
<evidence type="ECO:0000256" key="1">
    <source>
        <dbReference type="SAM" id="MobiDB-lite"/>
    </source>
</evidence>
<reference evidence="3" key="1">
    <citation type="journal article" date="2017" name="Nat. Microbiol.">
        <title>Global analysis of biosynthetic gene clusters reveals vast potential of secondary metabolite production in Penicillium species.</title>
        <authorList>
            <person name="Nielsen J.C."/>
            <person name="Grijseels S."/>
            <person name="Prigent S."/>
            <person name="Ji B."/>
            <person name="Dainat J."/>
            <person name="Nielsen K.F."/>
            <person name="Frisvad J.C."/>
            <person name="Workman M."/>
            <person name="Nielsen J."/>
        </authorList>
    </citation>
    <scope>NUCLEOTIDE SEQUENCE [LARGE SCALE GENOMIC DNA]</scope>
    <source>
        <strain evidence="3">IBT 13039</strain>
    </source>
</reference>
<feature type="region of interest" description="Disordered" evidence="1">
    <location>
        <begin position="388"/>
        <end position="414"/>
    </location>
</feature>
<dbReference type="AlphaFoldDB" id="A0A1V6Z772"/>
<organism evidence="2 3">
    <name type="scientific">Penicillium nalgiovense</name>
    <dbReference type="NCBI Taxonomy" id="60175"/>
    <lineage>
        <taxon>Eukaryota</taxon>
        <taxon>Fungi</taxon>
        <taxon>Dikarya</taxon>
        <taxon>Ascomycota</taxon>
        <taxon>Pezizomycotina</taxon>
        <taxon>Eurotiomycetes</taxon>
        <taxon>Eurotiomycetidae</taxon>
        <taxon>Eurotiales</taxon>
        <taxon>Aspergillaceae</taxon>
        <taxon>Penicillium</taxon>
    </lineage>
</organism>
<feature type="compositionally biased region" description="Polar residues" evidence="1">
    <location>
        <begin position="1"/>
        <end position="13"/>
    </location>
</feature>
<feature type="region of interest" description="Disordered" evidence="1">
    <location>
        <begin position="128"/>
        <end position="148"/>
    </location>
</feature>
<feature type="region of interest" description="Disordered" evidence="1">
    <location>
        <begin position="1"/>
        <end position="105"/>
    </location>
</feature>
<sequence>MSTSLDETSNAPDASNVRWQFIDSSNNSRTNLTQVKRHVMQEYMRQKKGGTRQSESEEEEPRAKRGRPKKTRVAKRRPEKKAKSDDDNNNNQPRARRSTRKQVTYKEDLNVEVNCDVFASDPISSDPALIEPNDVPSFSPFRSSSAQPQDVPLPLDGFVDVHPQSSPSHDLYFNNTSWPSQSTISYQSMPSPNTMSSDARIDTFNTLTIELNRNGHRIFDSYLNDMPASSYESHYLSPMAHNCYTPAFVPEIMEGTVAFQNAISYMQLTLRKEEEIQNNLLHRGRTASVLQEHNSDNPHDISDAAIIPCLSAAALEDCDPRPGHEETSWTCMRAAREMIRARDGPAAFANTRIGMMTNWENYVLPGYETQGASFFYECDQNAPFSSDSLASVPQLTPKPRSIPSPPYSTSSAFSEVSPSLEPRTILPPHSVQIPVDEIKFQCEEFFDFLRRCEQLALYQRDNPQLSYITRHTAVQETSILHQILATPPDAQFTTSDNRKQMIAHLTVLMTLNAAMWDYRNTPGRAALFLDTIEKSIVDSEVSMNGSLDARLQTLLECSDGTFDGWPTSSDGFASAAPVEELPDFSQYFPTATSPSARPWFAGRMLKIAQRLSPLSWYRVNEFLFSCLTLQVRESCMALWEADLRREIRDAPTTYVMGSLTE</sequence>
<evidence type="ECO:0000313" key="3">
    <source>
        <dbReference type="Proteomes" id="UP000191691"/>
    </source>
</evidence>
<feature type="compositionally biased region" description="Basic residues" evidence="1">
    <location>
        <begin position="64"/>
        <end position="80"/>
    </location>
</feature>